<evidence type="ECO:0008006" key="4">
    <source>
        <dbReference type="Google" id="ProtNLM"/>
    </source>
</evidence>
<sequence length="171" mass="18077">MVIKQCVVWCCVGMSLAACSAQAPQAGPGVPTIGAPPAQGGEQEAVTAVYTEFWKVSWIGKREPDEQWAHDVRDVSGDPIAGRVIERSRAQRASGVALYGTVTTRVTDVRVDGDRATVTDCQDASHSGQADAATGEPRTVGVARNPVRGTLTQVPGQRWKVVDITYPGGDC</sequence>
<feature type="chain" id="PRO_5038547225" description="Secreted protein" evidence="1">
    <location>
        <begin position="21"/>
        <end position="171"/>
    </location>
</feature>
<proteinExistence type="predicted"/>
<organism evidence="2 3">
    <name type="scientific">Allosaccharopolyspora coralli</name>
    <dbReference type="NCBI Taxonomy" id="2665642"/>
    <lineage>
        <taxon>Bacteria</taxon>
        <taxon>Bacillati</taxon>
        <taxon>Actinomycetota</taxon>
        <taxon>Actinomycetes</taxon>
        <taxon>Pseudonocardiales</taxon>
        <taxon>Pseudonocardiaceae</taxon>
        <taxon>Allosaccharopolyspora</taxon>
    </lineage>
</organism>
<evidence type="ECO:0000256" key="1">
    <source>
        <dbReference type="SAM" id="SignalP"/>
    </source>
</evidence>
<dbReference type="KEGG" id="sace:GIY23_12830"/>
<dbReference type="RefSeq" id="WP_154076874.1">
    <property type="nucleotide sequence ID" value="NZ_CP045929.1"/>
</dbReference>
<protein>
    <recommendedName>
        <fullName evidence="4">Secreted protein</fullName>
    </recommendedName>
</protein>
<dbReference type="AlphaFoldDB" id="A0A5Q3Q8Y6"/>
<dbReference type="PROSITE" id="PS51257">
    <property type="entry name" value="PROKAR_LIPOPROTEIN"/>
    <property type="match status" value="1"/>
</dbReference>
<evidence type="ECO:0000313" key="3">
    <source>
        <dbReference type="Proteomes" id="UP000371041"/>
    </source>
</evidence>
<dbReference type="Proteomes" id="UP000371041">
    <property type="component" value="Chromosome"/>
</dbReference>
<dbReference type="EMBL" id="CP045929">
    <property type="protein sequence ID" value="QGK70290.1"/>
    <property type="molecule type" value="Genomic_DNA"/>
</dbReference>
<name>A0A5Q3Q8Y6_9PSEU</name>
<evidence type="ECO:0000313" key="2">
    <source>
        <dbReference type="EMBL" id="QGK70290.1"/>
    </source>
</evidence>
<reference evidence="3" key="1">
    <citation type="submission" date="2019-11" db="EMBL/GenBank/DDBJ databases">
        <title>The complete genome sequence of Saccharopolyspora sp. E2A.</title>
        <authorList>
            <person name="Zhang G."/>
        </authorList>
    </citation>
    <scope>NUCLEOTIDE SEQUENCE [LARGE SCALE GENOMIC DNA]</scope>
    <source>
        <strain evidence="3">E2A</strain>
    </source>
</reference>
<gene>
    <name evidence="2" type="ORF">GIY23_12830</name>
</gene>
<feature type="signal peptide" evidence="1">
    <location>
        <begin position="1"/>
        <end position="20"/>
    </location>
</feature>
<keyword evidence="3" id="KW-1185">Reference proteome</keyword>
<accession>A0A5Q3Q8Y6</accession>
<keyword evidence="1" id="KW-0732">Signal</keyword>